<name>A0A4R4NIS4_9ACTN</name>
<dbReference type="OrthoDB" id="9429731at2"/>
<dbReference type="Proteomes" id="UP000295157">
    <property type="component" value="Unassembled WGS sequence"/>
</dbReference>
<reference evidence="1 2" key="1">
    <citation type="submission" date="2019-02" db="EMBL/GenBank/DDBJ databases">
        <title>Draft genome sequences of novel Actinobacteria.</title>
        <authorList>
            <person name="Sahin N."/>
            <person name="Ay H."/>
            <person name="Saygin H."/>
        </authorList>
    </citation>
    <scope>NUCLEOTIDE SEQUENCE [LARGE SCALE GENOMIC DNA]</scope>
    <source>
        <strain evidence="1 2">KC201</strain>
    </source>
</reference>
<dbReference type="AlphaFoldDB" id="A0A4R4NIS4"/>
<dbReference type="EMBL" id="SMJZ01000027">
    <property type="protein sequence ID" value="TDC08484.1"/>
    <property type="molecule type" value="Genomic_DNA"/>
</dbReference>
<organism evidence="1 2">
    <name type="scientific">Nonomuraea longispora</name>
    <dbReference type="NCBI Taxonomy" id="1848320"/>
    <lineage>
        <taxon>Bacteria</taxon>
        <taxon>Bacillati</taxon>
        <taxon>Actinomycetota</taxon>
        <taxon>Actinomycetes</taxon>
        <taxon>Streptosporangiales</taxon>
        <taxon>Streptosporangiaceae</taxon>
        <taxon>Nonomuraea</taxon>
    </lineage>
</organism>
<protein>
    <submittedName>
        <fullName evidence="1">Uncharacterized protein</fullName>
    </submittedName>
</protein>
<keyword evidence="2" id="KW-1185">Reference proteome</keyword>
<evidence type="ECO:0000313" key="2">
    <source>
        <dbReference type="Proteomes" id="UP000295157"/>
    </source>
</evidence>
<comment type="caution">
    <text evidence="1">The sequence shown here is derived from an EMBL/GenBank/DDBJ whole genome shotgun (WGS) entry which is preliminary data.</text>
</comment>
<sequence length="250" mass="25485">MTLTAGGMATADPIATTNGTVTFIDDMNEAAAQANKDVAAFSQYLTGPAGPAPNGQAATPGGAAAVGAGAAVVSAASSVSSTILQAALLGVNIANMVLSQKSTGSLEITITNNSTKPLTLYNYRPSHGDITNIPNPLYTGQTDAVVLTKSSAFDDDTSVELQFCIGDGQAVNGVNSLINFALTYAYTDEGNPGRWSLSAAVDGSDTHSYPQALQMFGFTFVGNTGFPAFSVYTSPIETGSGSISMAVYDH</sequence>
<accession>A0A4R4NIS4</accession>
<gene>
    <name evidence="1" type="ORF">E1267_10160</name>
</gene>
<proteinExistence type="predicted"/>
<dbReference type="RefSeq" id="WP_132332123.1">
    <property type="nucleotide sequence ID" value="NZ_SMJZ01000027.1"/>
</dbReference>
<evidence type="ECO:0000313" key="1">
    <source>
        <dbReference type="EMBL" id="TDC08484.1"/>
    </source>
</evidence>